<dbReference type="HOGENOM" id="CLU_082520_0_0_1"/>
<dbReference type="GO" id="GO:0033596">
    <property type="term" value="C:TSC1-TSC2 complex"/>
    <property type="evidence" value="ECO:0000318"/>
    <property type="project" value="GO_Central"/>
</dbReference>
<dbReference type="Gene3D" id="1.10.472.80">
    <property type="entry name" value="Ypt/Rab-GAP domain of gyp1p, domain 3"/>
    <property type="match status" value="1"/>
</dbReference>
<keyword evidence="5" id="KW-0343">GTPase activation</keyword>
<dbReference type="InterPro" id="IPR035969">
    <property type="entry name" value="Rab-GAP_TBC_sf"/>
</dbReference>
<dbReference type="eggNOG" id="ENOG502QPZD">
    <property type="taxonomic scope" value="Eukaryota"/>
</dbReference>
<dbReference type="InterPro" id="IPR000195">
    <property type="entry name" value="Rab-GAP-TBC_dom"/>
</dbReference>
<dbReference type="PROSITE" id="PS50086">
    <property type="entry name" value="TBC_RABGAP"/>
    <property type="match status" value="1"/>
</dbReference>
<keyword evidence="7 11" id="KW-0472">Membrane</keyword>
<dbReference type="Gene3D" id="1.10.10.750">
    <property type="entry name" value="Ypt/Rab-GAP domain of gyp1p, domain 1"/>
    <property type="match status" value="1"/>
</dbReference>
<organism evidence="13 14">
    <name type="scientific">Nematostella vectensis</name>
    <name type="common">Starlet sea anemone</name>
    <dbReference type="NCBI Taxonomy" id="45351"/>
    <lineage>
        <taxon>Eukaryota</taxon>
        <taxon>Metazoa</taxon>
        <taxon>Cnidaria</taxon>
        <taxon>Anthozoa</taxon>
        <taxon>Hexacorallia</taxon>
        <taxon>Actiniaria</taxon>
        <taxon>Edwardsiidae</taxon>
        <taxon>Nematostella</taxon>
    </lineage>
</organism>
<dbReference type="GO" id="GO:0062078">
    <property type="term" value="F:TSC1-TSC2 complex binding"/>
    <property type="evidence" value="ECO:0000318"/>
    <property type="project" value="GO_Central"/>
</dbReference>
<evidence type="ECO:0000259" key="12">
    <source>
        <dbReference type="PROSITE" id="PS50086"/>
    </source>
</evidence>
<proteinExistence type="predicted"/>
<comment type="subcellular location">
    <subcellularLocation>
        <location evidence="1">Cytoplasm</location>
        <location evidence="1">Cytosol</location>
    </subcellularLocation>
    <subcellularLocation>
        <location evidence="2">Cytoplasmic vesicle</location>
    </subcellularLocation>
    <subcellularLocation>
        <location evidence="3">Lysosome membrane</location>
    </subcellularLocation>
</comment>
<evidence type="ECO:0000313" key="13">
    <source>
        <dbReference type="EMBL" id="EDO34604.1"/>
    </source>
</evidence>
<evidence type="ECO:0000256" key="11">
    <source>
        <dbReference type="SAM" id="Phobius"/>
    </source>
</evidence>
<dbReference type="Proteomes" id="UP000001593">
    <property type="component" value="Unassembled WGS sequence"/>
</dbReference>
<keyword evidence="11" id="KW-1133">Transmembrane helix</keyword>
<evidence type="ECO:0000256" key="3">
    <source>
        <dbReference type="ARBA" id="ARBA00004656"/>
    </source>
</evidence>
<evidence type="ECO:0000313" key="14">
    <source>
        <dbReference type="Proteomes" id="UP000001593"/>
    </source>
</evidence>
<dbReference type="PhylomeDB" id="A7SNT6"/>
<dbReference type="InterPro" id="IPR043039">
    <property type="entry name" value="TBC1D7_dom2"/>
</dbReference>
<evidence type="ECO:0000256" key="6">
    <source>
        <dbReference type="ARBA" id="ARBA00022490"/>
    </source>
</evidence>
<evidence type="ECO:0000256" key="7">
    <source>
        <dbReference type="ARBA" id="ARBA00023136"/>
    </source>
</evidence>
<comment type="function">
    <text evidence="10">Non-catalytic component of the TSC-TBC complex, a multiprotein complex that acts as a negative regulator of the canonical mTORC1 complex, an evolutionarily conserved central nutrient sensor that stimulates anabolic reactions and macromolecule biosynthesis to promote cellular biomass generation and growth. The TSC-TBC complex acts as a GTPase-activating protein (GAP) for the small GTPase RHEB, a direct activator of the protein kinase activity of mTORC1. In absence of nutrients, the TSC-TBC complex inhibits mTORC1, thereby preventing phosphorylation of ribosomal protein S6 kinase (RPS6KB1 and RPS6KB2) and EIF4EBP1 (4E-BP1) by the mTORC1 signaling. The TSC-TBC complex is inactivated in response to nutrients, relieving inhibition of mTORC1.</text>
</comment>
<evidence type="ECO:0000256" key="4">
    <source>
        <dbReference type="ARBA" id="ARBA00015455"/>
    </source>
</evidence>
<feature type="domain" description="Rab-GAP TBC" evidence="12">
    <location>
        <begin position="50"/>
        <end position="229"/>
    </location>
</feature>
<dbReference type="InParanoid" id="A7SNT6"/>
<reference evidence="13 14" key="1">
    <citation type="journal article" date="2007" name="Science">
        <title>Sea anemone genome reveals ancestral eumetazoan gene repertoire and genomic organization.</title>
        <authorList>
            <person name="Putnam N.H."/>
            <person name="Srivastava M."/>
            <person name="Hellsten U."/>
            <person name="Dirks B."/>
            <person name="Chapman J."/>
            <person name="Salamov A."/>
            <person name="Terry A."/>
            <person name="Shapiro H."/>
            <person name="Lindquist E."/>
            <person name="Kapitonov V.V."/>
            <person name="Jurka J."/>
            <person name="Genikhovich G."/>
            <person name="Grigoriev I.V."/>
            <person name="Lucas S.M."/>
            <person name="Steele R.E."/>
            <person name="Finnerty J.R."/>
            <person name="Technau U."/>
            <person name="Martindale M.Q."/>
            <person name="Rokhsar D.S."/>
        </authorList>
    </citation>
    <scope>NUCLEOTIDE SEQUENCE [LARGE SCALE GENOMIC DNA]</scope>
    <source>
        <strain evidence="14">CH2 X CH6</strain>
    </source>
</reference>
<sequence>MVDRDGRNFRSFYYETLGLRNVEQKKALAILLKDNPIDLSRVATFSCKFSLPAVYRTLVWKILLGVLPPYQDAHPFVEEQRREQCKDLKHALQIMQNEECNMDVADVISKMYVLQEGGLCLISIPQRMQECASQIRAVVEVFVDMFEDFDDLYWLSVKFIQLQQFTPLDKMAKLLQHYLQTEDSTLFSHLNSLGAFHYLPYQRWFESSFAKDLPDTCMERIWDKVVAGSTKILVIVGVALLLFFKHSLMGAKSPKTVTDILEKTFDEDTCLIIVNKAMELWDTHGATVISEAPTVH</sequence>
<dbReference type="FunFam" id="1.10.8.680:FF:000002">
    <property type="entry name" value="AGAP002392-PA-like protein"/>
    <property type="match status" value="1"/>
</dbReference>
<keyword evidence="9" id="KW-0968">Cytoplasmic vesicle</keyword>
<dbReference type="OMA" id="VMHTMWL"/>
<dbReference type="GO" id="GO:0005096">
    <property type="term" value="F:GTPase activator activity"/>
    <property type="evidence" value="ECO:0000318"/>
    <property type="project" value="GO_Central"/>
</dbReference>
<evidence type="ECO:0000256" key="9">
    <source>
        <dbReference type="ARBA" id="ARBA00023329"/>
    </source>
</evidence>
<gene>
    <name evidence="13" type="ORF">NEMVEDRAFT_v1g215090</name>
</gene>
<dbReference type="Gene3D" id="1.10.8.680">
    <property type="entry name" value="Ypt/Rab-GAP domain of gyp1p, domain 2"/>
    <property type="match status" value="1"/>
</dbReference>
<protein>
    <recommendedName>
        <fullName evidence="4">TBC1 domain family member 7</fullName>
    </recommendedName>
</protein>
<dbReference type="PANTHER" id="PTHR13530">
    <property type="entry name" value="TBC1 DOMAIN FAMILY MEMBER 7"/>
    <property type="match status" value="1"/>
</dbReference>
<accession>A7SNT6</accession>
<dbReference type="GO" id="GO:0005765">
    <property type="term" value="C:lysosomal membrane"/>
    <property type="evidence" value="ECO:0007669"/>
    <property type="project" value="UniProtKB-SubCell"/>
</dbReference>
<evidence type="ECO:0000256" key="2">
    <source>
        <dbReference type="ARBA" id="ARBA00004541"/>
    </source>
</evidence>
<keyword evidence="11" id="KW-0812">Transmembrane</keyword>
<feature type="transmembrane region" description="Helical" evidence="11">
    <location>
        <begin position="225"/>
        <end position="244"/>
    </location>
</feature>
<dbReference type="OrthoDB" id="18718at2759"/>
<dbReference type="STRING" id="45351.A7SNT6"/>
<dbReference type="GO" id="GO:0031410">
    <property type="term" value="C:cytoplasmic vesicle"/>
    <property type="evidence" value="ECO:0007669"/>
    <property type="project" value="UniProtKB-SubCell"/>
</dbReference>
<dbReference type="AlphaFoldDB" id="A7SNT6"/>
<dbReference type="PANTHER" id="PTHR13530:SF3">
    <property type="entry name" value="TBC1 DOMAIN FAMILY MEMBER 7"/>
    <property type="match status" value="1"/>
</dbReference>
<keyword evidence="14" id="KW-1185">Reference proteome</keyword>
<evidence type="ECO:0000256" key="10">
    <source>
        <dbReference type="ARBA" id="ARBA00046045"/>
    </source>
</evidence>
<evidence type="ECO:0000256" key="5">
    <source>
        <dbReference type="ARBA" id="ARBA00022468"/>
    </source>
</evidence>
<dbReference type="SUPFAM" id="SSF47923">
    <property type="entry name" value="Ypt/Rab-GAP domain of gyp1p"/>
    <property type="match status" value="2"/>
</dbReference>
<keyword evidence="6" id="KW-0963">Cytoplasm</keyword>
<name>A7SNT6_NEMVE</name>
<dbReference type="EMBL" id="DS469724">
    <property type="protein sequence ID" value="EDO34604.1"/>
    <property type="molecule type" value="Genomic_DNA"/>
</dbReference>
<dbReference type="GO" id="GO:0032007">
    <property type="term" value="P:negative regulation of TOR signaling"/>
    <property type="evidence" value="ECO:0000318"/>
    <property type="project" value="GO_Central"/>
</dbReference>
<dbReference type="KEGG" id="nve:5505983"/>
<keyword evidence="8" id="KW-0458">Lysosome</keyword>
<evidence type="ECO:0000256" key="1">
    <source>
        <dbReference type="ARBA" id="ARBA00004514"/>
    </source>
</evidence>
<dbReference type="InterPro" id="IPR039842">
    <property type="entry name" value="TBC1D7"/>
</dbReference>
<dbReference type="FunFam" id="1.10.472.80:FF:000028">
    <property type="entry name" value="TBC1 domain family member 7"/>
    <property type="match status" value="1"/>
</dbReference>
<dbReference type="Pfam" id="PF00566">
    <property type="entry name" value="RabGAP-TBC"/>
    <property type="match status" value="1"/>
</dbReference>
<evidence type="ECO:0000256" key="8">
    <source>
        <dbReference type="ARBA" id="ARBA00023228"/>
    </source>
</evidence>